<keyword evidence="4 12" id="KW-0378">Hydrolase</keyword>
<dbReference type="PROSITE" id="PS01324">
    <property type="entry name" value="GLYCOSYL_HYDROL_F4"/>
    <property type="match status" value="1"/>
</dbReference>
<sequence length="438" mass="49203">MSKATPKITFIGAGSTVFARQLITDILHIEGLDEGTIALVDIDAARLELAHQIAAKLVEISGKRWNVESSTDRRKVLTGSDFLVNTIEVAGLANVRHDFDIPMKYGINQCIGDTIGPGGIFKALRTGPAWLDILHDAEELCPEAWVLNYTNPMSILTLVASKGTTMRTVGLCHSVQGSSKQLASYLGVEYDELEWKCAGINHNAWFTELSYQGQNAYPLLLERIQDSEIYEKDPVRFEMMRYFGAFVTESSGHFSEYVPYFRKRPELIERYCRAGYLGETGFYANNWPEWRRKNEGTIQAMLDGSAEIPFNRSHEYGSYIVEGITLNRRQVIYGNVRNTGLIDNLLDGCVEVACLVDRNGVQPTHFGPLPEQLAALNRSHMAVHTLMSEALLERNKEAARYALMLDPLSAAVCSPAELSDLFDEMWEAQREFLQPFEK</sequence>
<feature type="binding site" evidence="10">
    <location>
        <position position="172"/>
    </location>
    <ligand>
        <name>Mn(2+)</name>
        <dbReference type="ChEBI" id="CHEBI:29035"/>
    </ligand>
</feature>
<evidence type="ECO:0000259" key="13">
    <source>
        <dbReference type="Pfam" id="PF11975"/>
    </source>
</evidence>
<dbReference type="Pfam" id="PF02056">
    <property type="entry name" value="Glyco_hydro_4"/>
    <property type="match status" value="1"/>
</dbReference>
<dbReference type="PRINTS" id="PR00732">
    <property type="entry name" value="GLHYDRLASE4"/>
</dbReference>
<evidence type="ECO:0000256" key="10">
    <source>
        <dbReference type="PIRSR" id="PIRSR601088-3"/>
    </source>
</evidence>
<feature type="domain" description="Glycosyl hydrolase family 4 C-terminal" evidence="13">
    <location>
        <begin position="197"/>
        <end position="408"/>
    </location>
</feature>
<dbReference type="InterPro" id="IPR036291">
    <property type="entry name" value="NAD(P)-bd_dom_sf"/>
</dbReference>
<evidence type="ECO:0000256" key="8">
    <source>
        <dbReference type="ARBA" id="ARBA00023295"/>
    </source>
</evidence>
<organism evidence="14 15">
    <name type="scientific">Ktedonospora formicarum</name>
    <dbReference type="NCBI Taxonomy" id="2778364"/>
    <lineage>
        <taxon>Bacteria</taxon>
        <taxon>Bacillati</taxon>
        <taxon>Chloroflexota</taxon>
        <taxon>Ktedonobacteria</taxon>
        <taxon>Ktedonobacterales</taxon>
        <taxon>Ktedonobacteraceae</taxon>
        <taxon>Ktedonospora</taxon>
    </lineage>
</organism>
<comment type="similarity">
    <text evidence="2 12">Belongs to the glycosyl hydrolase 4 family.</text>
</comment>
<keyword evidence="10" id="KW-0408">Iron</keyword>
<proteinExistence type="inferred from homology"/>
<dbReference type="AlphaFoldDB" id="A0A8J3I6B3"/>
<dbReference type="NCBIfam" id="NF011657">
    <property type="entry name" value="PRK15076.1"/>
    <property type="match status" value="1"/>
</dbReference>
<keyword evidence="3 10" id="KW-0479">Metal-binding</keyword>
<keyword evidence="8 12" id="KW-0326">Glycosidase</keyword>
<dbReference type="RefSeq" id="WP_220196033.1">
    <property type="nucleotide sequence ID" value="NZ_BNJF01000002.1"/>
</dbReference>
<keyword evidence="6 10" id="KW-0464">Manganese</keyword>
<evidence type="ECO:0000256" key="9">
    <source>
        <dbReference type="PIRSR" id="PIRSR601088-2"/>
    </source>
</evidence>
<evidence type="ECO:0000313" key="15">
    <source>
        <dbReference type="Proteomes" id="UP000612362"/>
    </source>
</evidence>
<comment type="caution">
    <text evidence="14">The sequence shown here is derived from an EMBL/GenBank/DDBJ whole genome shotgun (WGS) entry which is preliminary data.</text>
</comment>
<dbReference type="Proteomes" id="UP000612362">
    <property type="component" value="Unassembled WGS sequence"/>
</dbReference>
<feature type="binding site" evidence="9">
    <location>
        <position position="151"/>
    </location>
    <ligand>
        <name>substrate</name>
    </ligand>
</feature>
<dbReference type="GO" id="GO:0004553">
    <property type="term" value="F:hydrolase activity, hydrolyzing O-glycosyl compounds"/>
    <property type="evidence" value="ECO:0007669"/>
    <property type="project" value="InterPro"/>
</dbReference>
<dbReference type="Pfam" id="PF11975">
    <property type="entry name" value="Glyco_hydro_4C"/>
    <property type="match status" value="1"/>
</dbReference>
<dbReference type="InterPro" id="IPR053715">
    <property type="entry name" value="GH4_Enzyme_sf"/>
</dbReference>
<dbReference type="InterPro" id="IPR001088">
    <property type="entry name" value="Glyco_hydro_4"/>
</dbReference>
<evidence type="ECO:0000256" key="6">
    <source>
        <dbReference type="ARBA" id="ARBA00023211"/>
    </source>
</evidence>
<evidence type="ECO:0000256" key="7">
    <source>
        <dbReference type="ARBA" id="ARBA00023277"/>
    </source>
</evidence>
<evidence type="ECO:0000256" key="12">
    <source>
        <dbReference type="RuleBase" id="RU361152"/>
    </source>
</evidence>
<accession>A0A8J3I6B3</accession>
<evidence type="ECO:0000256" key="5">
    <source>
        <dbReference type="ARBA" id="ARBA00023027"/>
    </source>
</evidence>
<feature type="site" description="Increases basicity of active site Tyr" evidence="11">
    <location>
        <position position="113"/>
    </location>
</feature>
<dbReference type="GO" id="GO:0046872">
    <property type="term" value="F:metal ion binding"/>
    <property type="evidence" value="ECO:0007669"/>
    <property type="project" value="UniProtKB-KW"/>
</dbReference>
<gene>
    <name evidence="14" type="ORF">KSX_48310</name>
</gene>
<feature type="binding site" evidence="10">
    <location>
        <position position="202"/>
    </location>
    <ligand>
        <name>Mn(2+)</name>
        <dbReference type="ChEBI" id="CHEBI:29035"/>
    </ligand>
</feature>
<evidence type="ECO:0000256" key="1">
    <source>
        <dbReference type="ARBA" id="ARBA00001936"/>
    </source>
</evidence>
<keyword evidence="7" id="KW-0119">Carbohydrate metabolism</keyword>
<protein>
    <submittedName>
        <fullName evidence="14">Alpha-glucosidase/alpha-galactosidase</fullName>
    </submittedName>
</protein>
<keyword evidence="15" id="KW-1185">Reference proteome</keyword>
<dbReference type="InterPro" id="IPR015955">
    <property type="entry name" value="Lactate_DH/Glyco_Ohase_4_C"/>
</dbReference>
<name>A0A8J3I6B3_9CHLR</name>
<dbReference type="GO" id="GO:0005975">
    <property type="term" value="P:carbohydrate metabolic process"/>
    <property type="evidence" value="ECO:0007669"/>
    <property type="project" value="InterPro"/>
</dbReference>
<dbReference type="InterPro" id="IPR019802">
    <property type="entry name" value="GlycHydrolase_4_CS"/>
</dbReference>
<keyword evidence="5 12" id="KW-0520">NAD</keyword>
<dbReference type="SUPFAM" id="SSF56327">
    <property type="entry name" value="LDH C-terminal domain-like"/>
    <property type="match status" value="1"/>
</dbReference>
<dbReference type="EMBL" id="BNJF01000002">
    <property type="protein sequence ID" value="GHO46668.1"/>
    <property type="molecule type" value="Genomic_DNA"/>
</dbReference>
<dbReference type="GO" id="GO:0016616">
    <property type="term" value="F:oxidoreductase activity, acting on the CH-OH group of donors, NAD or NADP as acceptor"/>
    <property type="evidence" value="ECO:0007669"/>
    <property type="project" value="InterPro"/>
</dbReference>
<comment type="cofactor">
    <cofactor evidence="1">
        <name>Mn(2+)</name>
        <dbReference type="ChEBI" id="CHEBI:29035"/>
    </cofactor>
</comment>
<dbReference type="CDD" id="cd05297">
    <property type="entry name" value="GH4_alpha_glucosidase_galactosidase"/>
    <property type="match status" value="1"/>
</dbReference>
<keyword evidence="10" id="KW-0170">Cobalt</keyword>
<evidence type="ECO:0000256" key="2">
    <source>
        <dbReference type="ARBA" id="ARBA00010141"/>
    </source>
</evidence>
<evidence type="ECO:0000256" key="4">
    <source>
        <dbReference type="ARBA" id="ARBA00022801"/>
    </source>
</evidence>
<comment type="cofactor">
    <cofactor evidence="12">
        <name>NAD(+)</name>
        <dbReference type="ChEBI" id="CHEBI:57540"/>
    </cofactor>
    <text evidence="12">Binds 1 NAD(+) per subunit.</text>
</comment>
<dbReference type="PANTHER" id="PTHR32092">
    <property type="entry name" value="6-PHOSPHO-BETA-GLUCOSIDASE-RELATED"/>
    <property type="match status" value="1"/>
</dbReference>
<evidence type="ECO:0000313" key="14">
    <source>
        <dbReference type="EMBL" id="GHO46668.1"/>
    </source>
</evidence>
<dbReference type="InterPro" id="IPR022616">
    <property type="entry name" value="Glyco_hydro_4_C"/>
</dbReference>
<keyword evidence="10" id="KW-0533">Nickel</keyword>
<evidence type="ECO:0000256" key="11">
    <source>
        <dbReference type="PIRSR" id="PIRSR601088-4"/>
    </source>
</evidence>
<evidence type="ECO:0000256" key="3">
    <source>
        <dbReference type="ARBA" id="ARBA00022723"/>
    </source>
</evidence>
<dbReference type="SUPFAM" id="SSF51735">
    <property type="entry name" value="NAD(P)-binding Rossmann-fold domains"/>
    <property type="match status" value="1"/>
</dbReference>
<dbReference type="PANTHER" id="PTHR32092:SF6">
    <property type="entry name" value="ALPHA-GALACTOSIDASE"/>
    <property type="match status" value="1"/>
</dbReference>
<reference evidence="14" key="1">
    <citation type="submission" date="2020-10" db="EMBL/GenBank/DDBJ databases">
        <title>Taxonomic study of unclassified bacteria belonging to the class Ktedonobacteria.</title>
        <authorList>
            <person name="Yabe S."/>
            <person name="Wang C.M."/>
            <person name="Zheng Y."/>
            <person name="Sakai Y."/>
            <person name="Cavaletti L."/>
            <person name="Monciardini P."/>
            <person name="Donadio S."/>
        </authorList>
    </citation>
    <scope>NUCLEOTIDE SEQUENCE</scope>
    <source>
        <strain evidence="14">SOSP1-1</strain>
    </source>
</reference>
<dbReference type="Gene3D" id="3.90.1820.10">
    <property type="entry name" value="AglA-like glucosidase"/>
    <property type="match status" value="1"/>
</dbReference>